<sequence>MEKYREILLVLSSLGVLESVFFGLYLLTIQGERKLANRLLSILIFALALRIGKSVLLYFSDDLPDHIRNFGLGAKLAIGPALYLYVRSFIEQQGFRWRSVYLLHFVPFFIYALIAAYVSNHTAFAPYRFILLQFFIYLVLSFGRWHQALQSSSLHPHELRWVRNLALGIFLVWLSYTLHYIRVLPYYITGALMYSIVVYGLIYVALKRNSLFVAIPAPEKYKNSKIAQDKSQDLLEQILAFFDSEQPFLDPGLTLDKVAKKLHLAPRTVSQVINEQRQQNFSDFINTYRIGQAQVLLRDAQYHQHTIASIAYESGFNSLSAFNTAFKKNTQTTPSVFRKLAKNG</sequence>
<evidence type="ECO:0000256" key="3">
    <source>
        <dbReference type="ARBA" id="ARBA00023163"/>
    </source>
</evidence>
<dbReference type="GO" id="GO:0043565">
    <property type="term" value="F:sequence-specific DNA binding"/>
    <property type="evidence" value="ECO:0007669"/>
    <property type="project" value="InterPro"/>
</dbReference>
<dbReference type="eggNOG" id="COG2207">
    <property type="taxonomic scope" value="Bacteria"/>
</dbReference>
<feature type="transmembrane region" description="Helical" evidence="4">
    <location>
        <begin position="98"/>
        <end position="118"/>
    </location>
</feature>
<evidence type="ECO:0000259" key="5">
    <source>
        <dbReference type="PROSITE" id="PS01124"/>
    </source>
</evidence>
<keyword evidence="7" id="KW-1185">Reference proteome</keyword>
<evidence type="ECO:0000313" key="6">
    <source>
        <dbReference type="EMBL" id="EAY25515.1"/>
    </source>
</evidence>
<feature type="transmembrane region" description="Helical" evidence="4">
    <location>
        <begin position="187"/>
        <end position="206"/>
    </location>
</feature>
<dbReference type="RefSeq" id="WP_002702701.1">
    <property type="nucleotide sequence ID" value="NZ_AAWS01000047.1"/>
</dbReference>
<dbReference type="InterPro" id="IPR018060">
    <property type="entry name" value="HTH_AraC"/>
</dbReference>
<feature type="transmembrane region" description="Helical" evidence="4">
    <location>
        <begin position="39"/>
        <end position="60"/>
    </location>
</feature>
<reference evidence="6 7" key="1">
    <citation type="submission" date="2007-01" db="EMBL/GenBank/DDBJ databases">
        <authorList>
            <person name="Haygood M."/>
            <person name="Podell S."/>
            <person name="Anderson C."/>
            <person name="Hopkinson B."/>
            <person name="Roe K."/>
            <person name="Barbeau K."/>
            <person name="Gaasterland T."/>
            <person name="Ferriera S."/>
            <person name="Johnson J."/>
            <person name="Kravitz S."/>
            <person name="Beeson K."/>
            <person name="Sutton G."/>
            <person name="Rogers Y.-H."/>
            <person name="Friedman R."/>
            <person name="Frazier M."/>
            <person name="Venter J.C."/>
        </authorList>
    </citation>
    <scope>NUCLEOTIDE SEQUENCE [LARGE SCALE GENOMIC DNA]</scope>
    <source>
        <strain evidence="6 7">ATCC 23134</strain>
    </source>
</reference>
<dbReference type="AlphaFoldDB" id="A1ZVT8"/>
<keyword evidence="3" id="KW-0804">Transcription</keyword>
<accession>A1ZVT8</accession>
<keyword evidence="1" id="KW-0805">Transcription regulation</keyword>
<protein>
    <submittedName>
        <fullName evidence="6">RegA, putative</fullName>
    </submittedName>
</protein>
<keyword evidence="4" id="KW-0472">Membrane</keyword>
<feature type="transmembrane region" description="Helical" evidence="4">
    <location>
        <begin position="124"/>
        <end position="140"/>
    </location>
</feature>
<dbReference type="PROSITE" id="PS00041">
    <property type="entry name" value="HTH_ARAC_FAMILY_1"/>
    <property type="match status" value="1"/>
</dbReference>
<proteinExistence type="predicted"/>
<dbReference type="InterPro" id="IPR018062">
    <property type="entry name" value="HTH_AraC-typ_CS"/>
</dbReference>
<evidence type="ECO:0000313" key="7">
    <source>
        <dbReference type="Proteomes" id="UP000004095"/>
    </source>
</evidence>
<evidence type="ECO:0000256" key="2">
    <source>
        <dbReference type="ARBA" id="ARBA00023125"/>
    </source>
</evidence>
<dbReference type="GO" id="GO:0003700">
    <property type="term" value="F:DNA-binding transcription factor activity"/>
    <property type="evidence" value="ECO:0007669"/>
    <property type="project" value="InterPro"/>
</dbReference>
<evidence type="ECO:0000256" key="4">
    <source>
        <dbReference type="SAM" id="Phobius"/>
    </source>
</evidence>
<comment type="caution">
    <text evidence="6">The sequence shown here is derived from an EMBL/GenBank/DDBJ whole genome shotgun (WGS) entry which is preliminary data.</text>
</comment>
<gene>
    <name evidence="6" type="ORF">M23134_06214</name>
</gene>
<feature type="transmembrane region" description="Helical" evidence="4">
    <location>
        <begin position="6"/>
        <end position="27"/>
    </location>
</feature>
<dbReference type="InterPro" id="IPR009057">
    <property type="entry name" value="Homeodomain-like_sf"/>
</dbReference>
<dbReference type="SMART" id="SM00342">
    <property type="entry name" value="HTH_ARAC"/>
    <property type="match status" value="1"/>
</dbReference>
<feature type="domain" description="HTH araC/xylS-type" evidence="5">
    <location>
        <begin position="236"/>
        <end position="340"/>
    </location>
</feature>
<dbReference type="OrthoDB" id="5492415at2"/>
<dbReference type="SUPFAM" id="SSF46689">
    <property type="entry name" value="Homeodomain-like"/>
    <property type="match status" value="1"/>
</dbReference>
<dbReference type="Pfam" id="PF12833">
    <property type="entry name" value="HTH_18"/>
    <property type="match status" value="1"/>
</dbReference>
<dbReference type="PROSITE" id="PS01124">
    <property type="entry name" value="HTH_ARAC_FAMILY_2"/>
    <property type="match status" value="1"/>
</dbReference>
<dbReference type="PANTHER" id="PTHR43280:SF2">
    <property type="entry name" value="HTH-TYPE TRANSCRIPTIONAL REGULATOR EXSA"/>
    <property type="match status" value="1"/>
</dbReference>
<keyword evidence="4" id="KW-1133">Transmembrane helix</keyword>
<organism evidence="6 7">
    <name type="scientific">Microscilla marina ATCC 23134</name>
    <dbReference type="NCBI Taxonomy" id="313606"/>
    <lineage>
        <taxon>Bacteria</taxon>
        <taxon>Pseudomonadati</taxon>
        <taxon>Bacteroidota</taxon>
        <taxon>Cytophagia</taxon>
        <taxon>Cytophagales</taxon>
        <taxon>Microscillaceae</taxon>
        <taxon>Microscilla</taxon>
    </lineage>
</organism>
<dbReference type="Gene3D" id="1.10.10.60">
    <property type="entry name" value="Homeodomain-like"/>
    <property type="match status" value="2"/>
</dbReference>
<dbReference type="EMBL" id="AAWS01000047">
    <property type="protein sequence ID" value="EAY25515.1"/>
    <property type="molecule type" value="Genomic_DNA"/>
</dbReference>
<keyword evidence="4" id="KW-0812">Transmembrane</keyword>
<feature type="transmembrane region" description="Helical" evidence="4">
    <location>
        <begin position="66"/>
        <end position="86"/>
    </location>
</feature>
<dbReference type="PANTHER" id="PTHR43280">
    <property type="entry name" value="ARAC-FAMILY TRANSCRIPTIONAL REGULATOR"/>
    <property type="match status" value="1"/>
</dbReference>
<dbReference type="Proteomes" id="UP000004095">
    <property type="component" value="Unassembled WGS sequence"/>
</dbReference>
<evidence type="ECO:0000256" key="1">
    <source>
        <dbReference type="ARBA" id="ARBA00023015"/>
    </source>
</evidence>
<name>A1ZVT8_MICM2</name>
<feature type="transmembrane region" description="Helical" evidence="4">
    <location>
        <begin position="161"/>
        <end position="181"/>
    </location>
</feature>
<keyword evidence="2" id="KW-0238">DNA-binding</keyword>